<accession>A0A1Z5K8K2</accession>
<dbReference type="Proteomes" id="UP000198406">
    <property type="component" value="Unassembled WGS sequence"/>
</dbReference>
<sequence>MIYPVSLLSRSFPNKCVPLLRRNLLTMIEEPVLTSLVPERPCTIVLAEDEGFYAQSWNTWRSTLVHEHGFSFAQISVTATHDFDAALRELSSDLSHLGTHDAVLLSRGPMISWLAQFYLESLPLQGLIMVDPLPLDHGDSVQALERYYATTSASRSLFHDYVEHYAHWTMKLEPGSVPMMILATQLDSDVYWKGALRTKERHDREDRQVVLVKSDNEDDLRDRVTRWITDDVL</sequence>
<keyword evidence="2" id="KW-1185">Reference proteome</keyword>
<comment type="caution">
    <text evidence="1">The sequence shown here is derived from an EMBL/GenBank/DDBJ whole genome shotgun (WGS) entry which is preliminary data.</text>
</comment>
<dbReference type="AlphaFoldDB" id="A0A1Z5K8K2"/>
<dbReference type="OrthoDB" id="48093at2759"/>
<organism evidence="1 2">
    <name type="scientific">Fistulifera solaris</name>
    <name type="common">Oleaginous diatom</name>
    <dbReference type="NCBI Taxonomy" id="1519565"/>
    <lineage>
        <taxon>Eukaryota</taxon>
        <taxon>Sar</taxon>
        <taxon>Stramenopiles</taxon>
        <taxon>Ochrophyta</taxon>
        <taxon>Bacillariophyta</taxon>
        <taxon>Bacillariophyceae</taxon>
        <taxon>Bacillariophycidae</taxon>
        <taxon>Naviculales</taxon>
        <taxon>Naviculaceae</taxon>
        <taxon>Fistulifera</taxon>
    </lineage>
</organism>
<dbReference type="InParanoid" id="A0A1Z5K8K2"/>
<evidence type="ECO:0000313" key="2">
    <source>
        <dbReference type="Proteomes" id="UP000198406"/>
    </source>
</evidence>
<evidence type="ECO:0008006" key="3">
    <source>
        <dbReference type="Google" id="ProtNLM"/>
    </source>
</evidence>
<name>A0A1Z5K8K2_FISSO</name>
<reference evidence="1 2" key="1">
    <citation type="journal article" date="2015" name="Plant Cell">
        <title>Oil accumulation by the oleaginous diatom Fistulifera solaris as revealed by the genome and transcriptome.</title>
        <authorList>
            <person name="Tanaka T."/>
            <person name="Maeda Y."/>
            <person name="Veluchamy A."/>
            <person name="Tanaka M."/>
            <person name="Abida H."/>
            <person name="Marechal E."/>
            <person name="Bowler C."/>
            <person name="Muto M."/>
            <person name="Sunaga Y."/>
            <person name="Tanaka M."/>
            <person name="Yoshino T."/>
            <person name="Taniguchi T."/>
            <person name="Fukuda Y."/>
            <person name="Nemoto M."/>
            <person name="Matsumoto M."/>
            <person name="Wong P.S."/>
            <person name="Aburatani S."/>
            <person name="Fujibuchi W."/>
        </authorList>
    </citation>
    <scope>NUCLEOTIDE SEQUENCE [LARGE SCALE GENOMIC DNA]</scope>
    <source>
        <strain evidence="1 2">JPCC DA0580</strain>
    </source>
</reference>
<gene>
    <name evidence="1" type="ORF">FisN_14Hh190</name>
</gene>
<protein>
    <recommendedName>
        <fullName evidence="3">AB hydrolase-1 domain-containing protein</fullName>
    </recommendedName>
</protein>
<dbReference type="EMBL" id="BDSP01000184">
    <property type="protein sequence ID" value="GAX22564.1"/>
    <property type="molecule type" value="Genomic_DNA"/>
</dbReference>
<proteinExistence type="predicted"/>
<evidence type="ECO:0000313" key="1">
    <source>
        <dbReference type="EMBL" id="GAX22564.1"/>
    </source>
</evidence>